<accession>A0ABT8K7X8</accession>
<comment type="caution">
    <text evidence="3">The sequence shown here is derived from an EMBL/GenBank/DDBJ whole genome shotgun (WGS) entry which is preliminary data.</text>
</comment>
<evidence type="ECO:0000256" key="1">
    <source>
        <dbReference type="SAM" id="SignalP"/>
    </source>
</evidence>
<dbReference type="RefSeq" id="WP_301229810.1">
    <property type="nucleotide sequence ID" value="NZ_JAROCG010000002.1"/>
</dbReference>
<sequence length="877" mass="91432">MSALVSALITAGSAQAASDTRGPVLVSSSVTPTTLNLESGPTTATITVHLVDQTGVQAPVLTVSHTTTDQSFGFGRMNLVSGTVQDGIWERSVTIPQGSATGQWEVTLYPLTDTLGNESTFFQTLATLTVTGPASDTRGPVLVSSSVTPTTLNLESGPTTATITVHLVDQTGVQAPVLTVSHTTTDQSFGFGRMNLVSGTVQDGIWERSVTIPQGSATGQWEVTLYPLTDTLGNESTFFQTLATLTVTGPASDTRGPVLVSSSVTPTTLNLESGPTTATITVHLVDQTGVQAPVLTVSHTTTDQSFGFGRMNLVSGTVQDGIWERSVTIPQGSATGQWEVTLYPLTDTLGNESTFFQTLATLTVTNTPTPISVSPAAVVFTDADGTKDDTYTIPATEGVEYLVGGTMKAAGTYPGTGTVTVTARAKADYVLASGTTASWTTTFKTTPISVSPAAVVFTDADGTKDDTYTIPATEGVEYLVGGTMKAAGTYPGTGTVTVTARAKADYVLASGTTASWTTTFKTTPISVSPAAVVFTDADGTKDDTYTIPATEGVEYLVGGTMKAAGTYPGTGTVTVTARAKADYVLASGTTASWTTTFKTTPISVSPAAVVFTDADGTKDDTYTIPATEGVEYLVGGTMKAAGTYPGTGTVTVTARAKADYVLASGTTASWTTTFKTTLAPYTPPAVSPFADVATTQLFYKEMSWLAAQGISTGWAEPNGTRTYRALQPVNRDAMAAFLYRAAGSPAYTPPAVSPFADVATTQLFYKEMSWLAAQGISTGWAEPNGTRTYRALQPVNRDAMAAFLYRAAGSPAYTPPAVSPFADVATTQLFYKEMSWLAAQGISTGWAEPNGTRTYRALQPVNRDAMAAFLYRANGKP</sequence>
<gene>
    <name evidence="3" type="ORF">P5G52_17240</name>
</gene>
<feature type="domain" description="SLH" evidence="2">
    <location>
        <begin position="685"/>
        <end position="752"/>
    </location>
</feature>
<feature type="domain" description="SLH" evidence="2">
    <location>
        <begin position="755"/>
        <end position="816"/>
    </location>
</feature>
<evidence type="ECO:0000259" key="2">
    <source>
        <dbReference type="PROSITE" id="PS51272"/>
    </source>
</evidence>
<reference evidence="3" key="1">
    <citation type="submission" date="2023-06" db="EMBL/GenBank/DDBJ databases">
        <title>MT1 and MT2 Draft Genomes of Novel Species.</title>
        <authorList>
            <person name="Venkateswaran K."/>
        </authorList>
    </citation>
    <scope>NUCLEOTIDE SEQUENCE</scope>
    <source>
        <strain evidence="3">IIF3SC-B10</strain>
    </source>
</reference>
<dbReference type="PROSITE" id="PS51272">
    <property type="entry name" value="SLH"/>
    <property type="match status" value="3"/>
</dbReference>
<feature type="domain" description="SLH" evidence="2">
    <location>
        <begin position="817"/>
        <end position="877"/>
    </location>
</feature>
<protein>
    <submittedName>
        <fullName evidence="3">S-layer homology domain-containing protein</fullName>
    </submittedName>
</protein>
<organism evidence="3 4">
    <name type="scientific">Arthrobacter burdickii</name>
    <dbReference type="NCBI Taxonomy" id="3035920"/>
    <lineage>
        <taxon>Bacteria</taxon>
        <taxon>Bacillati</taxon>
        <taxon>Actinomycetota</taxon>
        <taxon>Actinomycetes</taxon>
        <taxon>Micrococcales</taxon>
        <taxon>Micrococcaceae</taxon>
        <taxon>Arthrobacter</taxon>
    </lineage>
</organism>
<name>A0ABT8K7X8_9MICC</name>
<keyword evidence="4" id="KW-1185">Reference proteome</keyword>
<dbReference type="Proteomes" id="UP001174209">
    <property type="component" value="Unassembled WGS sequence"/>
</dbReference>
<feature type="signal peptide" evidence="1">
    <location>
        <begin position="1"/>
        <end position="16"/>
    </location>
</feature>
<evidence type="ECO:0000313" key="3">
    <source>
        <dbReference type="EMBL" id="MDN4612617.1"/>
    </source>
</evidence>
<keyword evidence="1" id="KW-0732">Signal</keyword>
<dbReference type="InterPro" id="IPR001119">
    <property type="entry name" value="SLH_dom"/>
</dbReference>
<evidence type="ECO:0000313" key="4">
    <source>
        <dbReference type="Proteomes" id="UP001174209"/>
    </source>
</evidence>
<feature type="chain" id="PRO_5047296088" evidence="1">
    <location>
        <begin position="17"/>
        <end position="877"/>
    </location>
</feature>
<proteinExistence type="predicted"/>
<dbReference type="EMBL" id="JAROCG010000002">
    <property type="protein sequence ID" value="MDN4612617.1"/>
    <property type="molecule type" value="Genomic_DNA"/>
</dbReference>